<dbReference type="PANTHER" id="PTHR43478:SF1">
    <property type="entry name" value="NA+_H+ ANTIPORTER NHAC-LIKE C-TERMINAL DOMAIN-CONTAINING PROTEIN"/>
    <property type="match status" value="1"/>
</dbReference>
<evidence type="ECO:0000313" key="8">
    <source>
        <dbReference type="EMBL" id="RUL83107.1"/>
    </source>
</evidence>
<feature type="transmembrane region" description="Helical" evidence="6">
    <location>
        <begin position="540"/>
        <end position="561"/>
    </location>
</feature>
<dbReference type="Pfam" id="PF03553">
    <property type="entry name" value="Na_H_antiporter"/>
    <property type="match status" value="1"/>
</dbReference>
<protein>
    <submittedName>
        <fullName evidence="8">Sodium:proton antiporter</fullName>
    </submittedName>
</protein>
<evidence type="ECO:0000256" key="3">
    <source>
        <dbReference type="ARBA" id="ARBA00022692"/>
    </source>
</evidence>
<keyword evidence="4 6" id="KW-1133">Transmembrane helix</keyword>
<evidence type="ECO:0000256" key="4">
    <source>
        <dbReference type="ARBA" id="ARBA00022989"/>
    </source>
</evidence>
<name>A0A432MDU6_9BACT</name>
<evidence type="ECO:0000256" key="5">
    <source>
        <dbReference type="ARBA" id="ARBA00023136"/>
    </source>
</evidence>
<accession>A0A432MDU6</accession>
<evidence type="ECO:0000313" key="9">
    <source>
        <dbReference type="Proteomes" id="UP000280296"/>
    </source>
</evidence>
<dbReference type="GO" id="GO:0005886">
    <property type="term" value="C:plasma membrane"/>
    <property type="evidence" value="ECO:0007669"/>
    <property type="project" value="UniProtKB-SubCell"/>
</dbReference>
<gene>
    <name evidence="8" type="ORF">TsocGM_22720</name>
</gene>
<feature type="transmembrane region" description="Helical" evidence="6">
    <location>
        <begin position="176"/>
        <end position="194"/>
    </location>
</feature>
<evidence type="ECO:0000256" key="6">
    <source>
        <dbReference type="SAM" id="Phobius"/>
    </source>
</evidence>
<feature type="transmembrane region" description="Helical" evidence="6">
    <location>
        <begin position="436"/>
        <end position="456"/>
    </location>
</feature>
<feature type="transmembrane region" description="Helical" evidence="6">
    <location>
        <begin position="133"/>
        <end position="156"/>
    </location>
</feature>
<keyword evidence="2" id="KW-1003">Cell membrane</keyword>
<feature type="transmembrane region" description="Helical" evidence="6">
    <location>
        <begin position="278"/>
        <end position="298"/>
    </location>
</feature>
<evidence type="ECO:0000256" key="1">
    <source>
        <dbReference type="ARBA" id="ARBA00004651"/>
    </source>
</evidence>
<dbReference type="InterPro" id="IPR018461">
    <property type="entry name" value="Na/H_Antiport_NhaC-like_C"/>
</dbReference>
<feature type="transmembrane region" description="Helical" evidence="6">
    <location>
        <begin position="318"/>
        <end position="338"/>
    </location>
</feature>
<dbReference type="RefSeq" id="WP_126727751.1">
    <property type="nucleotide sequence ID" value="NZ_RYZH01000064.1"/>
</dbReference>
<organism evidence="8 9">
    <name type="scientific">Tautonia sociabilis</name>
    <dbReference type="NCBI Taxonomy" id="2080755"/>
    <lineage>
        <taxon>Bacteria</taxon>
        <taxon>Pseudomonadati</taxon>
        <taxon>Planctomycetota</taxon>
        <taxon>Planctomycetia</taxon>
        <taxon>Isosphaerales</taxon>
        <taxon>Isosphaeraceae</taxon>
        <taxon>Tautonia</taxon>
    </lineage>
</organism>
<dbReference type="AlphaFoldDB" id="A0A432MDU6"/>
<dbReference type="Proteomes" id="UP000280296">
    <property type="component" value="Unassembled WGS sequence"/>
</dbReference>
<evidence type="ECO:0000256" key="2">
    <source>
        <dbReference type="ARBA" id="ARBA00022475"/>
    </source>
</evidence>
<feature type="transmembrane region" description="Helical" evidence="6">
    <location>
        <begin position="407"/>
        <end position="424"/>
    </location>
</feature>
<feature type="transmembrane region" description="Helical" evidence="6">
    <location>
        <begin position="501"/>
        <end position="520"/>
    </location>
</feature>
<keyword evidence="9" id="KW-1185">Reference proteome</keyword>
<reference evidence="8 9" key="2">
    <citation type="submission" date="2019-01" db="EMBL/GenBank/DDBJ databases">
        <title>Tautonia sociabilis, a novel thermotolerant planctomycete of Isosphaeraceae family, isolated from a 4000 m deep subterranean habitat.</title>
        <authorList>
            <person name="Kovaleva O.L."/>
            <person name="Elcheninov A.G."/>
            <person name="Van Heerden E."/>
            <person name="Toshchakov S.V."/>
            <person name="Novikov A."/>
            <person name="Bonch-Osmolovskaya E.A."/>
            <person name="Kublanov I.V."/>
        </authorList>
    </citation>
    <scope>NUCLEOTIDE SEQUENCE [LARGE SCALE GENOMIC DNA]</scope>
    <source>
        <strain evidence="8 9">GM2012</strain>
    </source>
</reference>
<dbReference type="OrthoDB" id="9762978at2"/>
<comment type="subcellular location">
    <subcellularLocation>
        <location evidence="1">Cell membrane</location>
        <topology evidence="1">Multi-pass membrane protein</topology>
    </subcellularLocation>
</comment>
<dbReference type="EMBL" id="RYZH01000064">
    <property type="protein sequence ID" value="RUL83107.1"/>
    <property type="molecule type" value="Genomic_DNA"/>
</dbReference>
<feature type="transmembrane region" description="Helical" evidence="6">
    <location>
        <begin position="105"/>
        <end position="126"/>
    </location>
</feature>
<feature type="domain" description="Na+/H+ antiporter NhaC-like C-terminal" evidence="7">
    <location>
        <begin position="309"/>
        <end position="602"/>
    </location>
</feature>
<evidence type="ECO:0000259" key="7">
    <source>
        <dbReference type="Pfam" id="PF03553"/>
    </source>
</evidence>
<dbReference type="PANTHER" id="PTHR43478">
    <property type="entry name" value="NA+/H+ ANTIPORTER-RELATED"/>
    <property type="match status" value="1"/>
</dbReference>
<comment type="caution">
    <text evidence="8">The sequence shown here is derived from an EMBL/GenBank/DDBJ whole genome shotgun (WGS) entry which is preliminary data.</text>
</comment>
<keyword evidence="5 6" id="KW-0472">Membrane</keyword>
<proteinExistence type="predicted"/>
<feature type="transmembrane region" description="Helical" evidence="6">
    <location>
        <begin position="593"/>
        <end position="611"/>
    </location>
</feature>
<feature type="transmembrane region" description="Helical" evidence="6">
    <location>
        <begin position="381"/>
        <end position="401"/>
    </location>
</feature>
<reference evidence="8 9" key="1">
    <citation type="submission" date="2018-12" db="EMBL/GenBank/DDBJ databases">
        <authorList>
            <person name="Toschakov S.V."/>
        </authorList>
    </citation>
    <scope>NUCLEOTIDE SEQUENCE [LARGE SCALE GENOMIC DNA]</scope>
    <source>
        <strain evidence="8 9">GM2012</strain>
    </source>
</reference>
<keyword evidence="3 6" id="KW-0812">Transmembrane</keyword>
<sequence>MSLAIRFRSGRRRLRPASILPALLLGLLGAFGPVPEAEARQAPEALDRRLDRVFDRLDRDGDGVISRQADAVPPAAWGRIAAGGVDVGGGAVDRSAFGEAMAGRLGWFGAASLIPAVIALGLAFWTKDVLLSLFAGIVAGAGVKFVQARIATGLWIPKELDFIGDFFLKALGSESYATILLVYLWFLGGILGVWGKTGAARHFAEVVGAKVVRGPNTARFFAWIVGMVFHQGGTVSTVLAGSTVRPVSDRNRVSHEELSYLVDSTASPAATVLPFNAWPLYVGGLVAGATTAAIGNYVLIPDGEAGSTWFFRSVPFNFYGLLAVSSTLLFSLGLLPWYGGKMKRAVERARQTGQLDAHGARPLVDLDAIEGTPEPGYRVGLVDFLVPLGVLLVLAIVPLLVLKTNMINHAFFFSTATAVLIAVLKGMPLRTAMDGFLDGCKSMTVGAIILGLAVTLGQVSKDLDTAGFVVSILAGRLPAVFLPAVLMLSCMIIAFSIGSSWGTYAVIFPIAVPLALTLAAGRAGVDPGTIAQVAAEGGAVWASILFYVKVCFGAVIGGAVFGDQCSPISDTTVLSSMFTGCDLMDHVTTQAPIALAVAGLAALVSTGLVLVF</sequence>
<feature type="transmembrane region" description="Helical" evidence="6">
    <location>
        <begin position="468"/>
        <end position="494"/>
    </location>
</feature>